<dbReference type="AlphaFoldDB" id="A0A518C2M9"/>
<dbReference type="EMBL" id="CP036289">
    <property type="protein sequence ID" value="QDU73473.1"/>
    <property type="molecule type" value="Genomic_DNA"/>
</dbReference>
<dbReference type="OrthoDB" id="9780269at2"/>
<keyword evidence="3" id="KW-1185">Reference proteome</keyword>
<evidence type="ECO:0000259" key="1">
    <source>
        <dbReference type="Pfam" id="PF02230"/>
    </source>
</evidence>
<proteinExistence type="predicted"/>
<evidence type="ECO:0000313" key="3">
    <source>
        <dbReference type="Proteomes" id="UP000318626"/>
    </source>
</evidence>
<dbReference type="InterPro" id="IPR011990">
    <property type="entry name" value="TPR-like_helical_dom_sf"/>
</dbReference>
<dbReference type="SUPFAM" id="SSF48452">
    <property type="entry name" value="TPR-like"/>
    <property type="match status" value="1"/>
</dbReference>
<protein>
    <submittedName>
        <fullName evidence="2">Alpha/beta hydrolase family protein</fullName>
    </submittedName>
</protein>
<dbReference type="InterPro" id="IPR029058">
    <property type="entry name" value="AB_hydrolase_fold"/>
</dbReference>
<evidence type="ECO:0000313" key="2">
    <source>
        <dbReference type="EMBL" id="QDU73473.1"/>
    </source>
</evidence>
<sequence length="360" mass="40605">MKCIRPLLLWGWFVLAVGCVPTADLSMPRFQPRPVVWLNNWQPQEPTASRSEAEQFLQKGDTLKALGMYDSAEEMYVRAANADLDFAFPMYQLACNYELCGKHDEAYVAFQQAMQRGFDDFPTALHDDELGKIRRRSDFNESLATIRTRYIIAAAEHVGQPIAVRPETDKPPQGWPIILLLHGYGDSHLSYLDEAKLWSKQGFVAVVVPGSVPTHGSYYQWSHDSIEPTHEDLQKIVNAPLFDGVIDLNRVYLLGFSQGALHAMLVTQEHPDQYAGCVSLSPGGSLVSQLTRPSLDPRQGTARFVLIHGDEEPHAPLVKIWARECDKAKWMFESQTHPGGHHFPDDWEQRLPAIATFLLK</sequence>
<dbReference type="Pfam" id="PF02230">
    <property type="entry name" value="Abhydrolase_2"/>
    <property type="match status" value="1"/>
</dbReference>
<dbReference type="RefSeq" id="WP_144970332.1">
    <property type="nucleotide sequence ID" value="NZ_CP036289.1"/>
</dbReference>
<accession>A0A518C2M9</accession>
<dbReference type="Proteomes" id="UP000318626">
    <property type="component" value="Chromosome"/>
</dbReference>
<reference evidence="3" key="1">
    <citation type="submission" date="2019-02" db="EMBL/GenBank/DDBJ databases">
        <title>Deep-cultivation of Planctomycetes and their phenomic and genomic characterization uncovers novel biology.</title>
        <authorList>
            <person name="Wiegand S."/>
            <person name="Jogler M."/>
            <person name="Boedeker C."/>
            <person name="Pinto D."/>
            <person name="Vollmers J."/>
            <person name="Rivas-Marin E."/>
            <person name="Kohn T."/>
            <person name="Peeters S.H."/>
            <person name="Heuer A."/>
            <person name="Rast P."/>
            <person name="Oberbeckmann S."/>
            <person name="Bunk B."/>
            <person name="Jeske O."/>
            <person name="Meyerdierks A."/>
            <person name="Storesund J.E."/>
            <person name="Kallscheuer N."/>
            <person name="Luecker S."/>
            <person name="Lage O.M."/>
            <person name="Pohl T."/>
            <person name="Merkel B.J."/>
            <person name="Hornburger P."/>
            <person name="Mueller R.-W."/>
            <person name="Bruemmer F."/>
            <person name="Labrenz M."/>
            <person name="Spormann A.M."/>
            <person name="Op den Camp H."/>
            <person name="Overmann J."/>
            <person name="Amann R."/>
            <person name="Jetten M.S.M."/>
            <person name="Mascher T."/>
            <person name="Medema M.H."/>
            <person name="Devos D.P."/>
            <person name="Kaster A.-K."/>
            <person name="Ovreas L."/>
            <person name="Rohde M."/>
            <person name="Galperin M.Y."/>
            <person name="Jogler C."/>
        </authorList>
    </citation>
    <scope>NUCLEOTIDE SEQUENCE [LARGE SCALE GENOMIC DNA]</scope>
    <source>
        <strain evidence="3">Pan97</strain>
    </source>
</reference>
<dbReference type="Gene3D" id="1.25.40.10">
    <property type="entry name" value="Tetratricopeptide repeat domain"/>
    <property type="match status" value="1"/>
</dbReference>
<keyword evidence="2" id="KW-0378">Hydrolase</keyword>
<dbReference type="GO" id="GO:0016787">
    <property type="term" value="F:hydrolase activity"/>
    <property type="evidence" value="ECO:0007669"/>
    <property type="project" value="UniProtKB-KW"/>
</dbReference>
<organism evidence="2 3">
    <name type="scientific">Bremerella volcania</name>
    <dbReference type="NCBI Taxonomy" id="2527984"/>
    <lineage>
        <taxon>Bacteria</taxon>
        <taxon>Pseudomonadati</taxon>
        <taxon>Planctomycetota</taxon>
        <taxon>Planctomycetia</taxon>
        <taxon>Pirellulales</taxon>
        <taxon>Pirellulaceae</taxon>
        <taxon>Bremerella</taxon>
    </lineage>
</organism>
<dbReference type="Gene3D" id="3.40.50.1820">
    <property type="entry name" value="alpha/beta hydrolase"/>
    <property type="match status" value="1"/>
</dbReference>
<dbReference type="KEGG" id="bvo:Pan97_04450"/>
<dbReference type="PROSITE" id="PS51257">
    <property type="entry name" value="PROKAR_LIPOPROTEIN"/>
    <property type="match status" value="1"/>
</dbReference>
<dbReference type="InterPro" id="IPR003140">
    <property type="entry name" value="PLipase/COase/thioEstase"/>
</dbReference>
<feature type="domain" description="Phospholipase/carboxylesterase/thioesterase" evidence="1">
    <location>
        <begin position="176"/>
        <end position="331"/>
    </location>
</feature>
<name>A0A518C2M9_9BACT</name>
<dbReference type="SUPFAM" id="SSF53474">
    <property type="entry name" value="alpha/beta-Hydrolases"/>
    <property type="match status" value="1"/>
</dbReference>
<gene>
    <name evidence="2" type="ORF">Pan97_04450</name>
</gene>